<accession>A0AAU7U9M7</accession>
<dbReference type="AlphaFoldDB" id="A0AAU7U9M7"/>
<dbReference type="RefSeq" id="WP_350243457.1">
    <property type="nucleotide sequence ID" value="NZ_CP158299.1"/>
</dbReference>
<proteinExistence type="predicted"/>
<evidence type="ECO:0008006" key="3">
    <source>
        <dbReference type="Google" id="ProtNLM"/>
    </source>
</evidence>
<organism evidence="2">
    <name type="scientific">Deinococcus sonorensis KR-87</name>
    <dbReference type="NCBI Taxonomy" id="694439"/>
    <lineage>
        <taxon>Bacteria</taxon>
        <taxon>Thermotogati</taxon>
        <taxon>Deinococcota</taxon>
        <taxon>Deinococci</taxon>
        <taxon>Deinococcales</taxon>
        <taxon>Deinococcaceae</taxon>
        <taxon>Deinococcus</taxon>
    </lineage>
</organism>
<sequence length="215" mass="23925">MNAQPEQASYTLTLGGRFAGTQEWVIRPDRGSLVARVQTDFGGVLPVVRRIQESRMHARSGASLAYAEADGHTKRPGFETVFDERSGLITLRQGKDEAHKPLVTDHHDPLSLLLWLRDPARASGGAAQMVGGVVHVQALPETEVQGVPVWSYLLRPGGSHVYVEQAPPYRLLRLVQPTDYGSVETTLDLQSQSARPRREQPAREQRGQPRRRPRK</sequence>
<dbReference type="EMBL" id="CP158299">
    <property type="protein sequence ID" value="XBV85420.1"/>
    <property type="molecule type" value="Genomic_DNA"/>
</dbReference>
<evidence type="ECO:0000256" key="1">
    <source>
        <dbReference type="SAM" id="MobiDB-lite"/>
    </source>
</evidence>
<name>A0AAU7U9M7_9DEIO</name>
<protein>
    <recommendedName>
        <fullName evidence="3">DUF3108 domain-containing protein</fullName>
    </recommendedName>
</protein>
<evidence type="ECO:0000313" key="2">
    <source>
        <dbReference type="EMBL" id="XBV85420.1"/>
    </source>
</evidence>
<feature type="region of interest" description="Disordered" evidence="1">
    <location>
        <begin position="186"/>
        <end position="215"/>
    </location>
</feature>
<reference evidence="2" key="1">
    <citation type="submission" date="2024-06" db="EMBL/GenBank/DDBJ databases">
        <title>Draft Genome Sequence of Deinococcus sonorensis Type Strain KR-87, a Biofilm Producing Representative of the Genus Deinococcus.</title>
        <authorList>
            <person name="Boren L.S."/>
            <person name="Grosso R.A."/>
            <person name="Hugenberg-Cox A.N."/>
            <person name="Hill J.T.E."/>
            <person name="Albert C.M."/>
            <person name="Tuohy J.M."/>
        </authorList>
    </citation>
    <scope>NUCLEOTIDE SEQUENCE</scope>
    <source>
        <strain evidence="2">KR-87</strain>
    </source>
</reference>
<dbReference type="KEGG" id="dsc:ABOD76_18600"/>
<feature type="compositionally biased region" description="Basic and acidic residues" evidence="1">
    <location>
        <begin position="196"/>
        <end position="207"/>
    </location>
</feature>
<gene>
    <name evidence="2" type="ORF">ABOD76_18600</name>
</gene>